<dbReference type="Pfam" id="PF00654">
    <property type="entry name" value="Voltage_CLC"/>
    <property type="match status" value="1"/>
</dbReference>
<keyword evidence="3 5" id="KW-1133">Transmembrane helix</keyword>
<feature type="transmembrane region" description="Helical" evidence="5">
    <location>
        <begin position="376"/>
        <end position="397"/>
    </location>
</feature>
<feature type="transmembrane region" description="Helical" evidence="5">
    <location>
        <begin position="147"/>
        <end position="171"/>
    </location>
</feature>
<dbReference type="RefSeq" id="WP_311829641.1">
    <property type="nucleotide sequence ID" value="NZ_JARQAJ010000002.1"/>
</dbReference>
<comment type="subcellular location">
    <subcellularLocation>
        <location evidence="1">Membrane</location>
        <topology evidence="1">Multi-pass membrane protein</topology>
    </subcellularLocation>
</comment>
<evidence type="ECO:0000256" key="5">
    <source>
        <dbReference type="SAM" id="Phobius"/>
    </source>
</evidence>
<accession>A0ABU3F8S9</accession>
<evidence type="ECO:0000313" key="6">
    <source>
        <dbReference type="EMBL" id="MDT2759078.1"/>
    </source>
</evidence>
<evidence type="ECO:0000256" key="2">
    <source>
        <dbReference type="ARBA" id="ARBA00022692"/>
    </source>
</evidence>
<evidence type="ECO:0000256" key="1">
    <source>
        <dbReference type="ARBA" id="ARBA00004141"/>
    </source>
</evidence>
<evidence type="ECO:0000256" key="4">
    <source>
        <dbReference type="ARBA" id="ARBA00023136"/>
    </source>
</evidence>
<keyword evidence="7" id="KW-1185">Reference proteome</keyword>
<sequence length="429" mass="47052">MEERQQALHPIKELKNLLLFYSLIILISIATGMISHYLLAALHLVTDYRQDHYYLLFFLPFIGMLMAFTYQKFGNGSQKGNNLIIESTEREMMVPGRMALFTFIFTIISHLFGASVGREGSAVQIGGVLANKTADAFHLEKNYRKHLIHASISAGFSSIFGTPLAGSFFGMEMAYVGKLERSALIPCFFSSYLANYVSEMLGTTHDVHPIGSLPPFNLKVLLIVLLASILFGAFGRFFALFTHSMKRFYSQLFRNYLLRAFVASAIIVFVITMTPGQRFMGLSLPLIDAAFVGKTTFFDPIMKLVTTGLSLGAGLQGGEVTPLFAIGSSLGGSLGNLFGLSPAFLAALGMIAVFGCAANAPLTTVMLGIDLFGAKAIPYFILASFVSYFISGHQGIYTSQMIIQSKNIFLKQHEGYRIGTIKEASKNKK</sequence>
<organism evidence="6 7">
    <name type="scientific">Enterococcus xiangfangensis</name>
    <dbReference type="NCBI Taxonomy" id="1296537"/>
    <lineage>
        <taxon>Bacteria</taxon>
        <taxon>Bacillati</taxon>
        <taxon>Bacillota</taxon>
        <taxon>Bacilli</taxon>
        <taxon>Lactobacillales</taxon>
        <taxon>Enterococcaceae</taxon>
        <taxon>Enterococcus</taxon>
    </lineage>
</organism>
<dbReference type="PANTHER" id="PTHR43427">
    <property type="entry name" value="CHLORIDE CHANNEL PROTEIN CLC-E"/>
    <property type="match status" value="1"/>
</dbReference>
<feature type="transmembrane region" description="Helical" evidence="5">
    <location>
        <begin position="343"/>
        <end position="369"/>
    </location>
</feature>
<dbReference type="InterPro" id="IPR050368">
    <property type="entry name" value="ClC-type_chloride_channel"/>
</dbReference>
<dbReference type="InterPro" id="IPR014743">
    <property type="entry name" value="Cl-channel_core"/>
</dbReference>
<feature type="transmembrane region" description="Helical" evidence="5">
    <location>
        <begin position="256"/>
        <end position="276"/>
    </location>
</feature>
<evidence type="ECO:0000256" key="3">
    <source>
        <dbReference type="ARBA" id="ARBA00022989"/>
    </source>
</evidence>
<keyword evidence="2 5" id="KW-0812">Transmembrane</keyword>
<feature type="transmembrane region" description="Helical" evidence="5">
    <location>
        <begin position="183"/>
        <end position="201"/>
    </location>
</feature>
<protein>
    <submittedName>
        <fullName evidence="6">Chloride channel protein</fullName>
    </submittedName>
</protein>
<keyword evidence="4 5" id="KW-0472">Membrane</keyword>
<gene>
    <name evidence="6" type="ORF">P7H27_04810</name>
</gene>
<dbReference type="PANTHER" id="PTHR43427:SF12">
    <property type="entry name" value="CHLORIDE TRANSPORTER"/>
    <property type="match status" value="1"/>
</dbReference>
<name>A0ABU3F8S9_9ENTE</name>
<feature type="transmembrane region" description="Helical" evidence="5">
    <location>
        <begin position="221"/>
        <end position="244"/>
    </location>
</feature>
<evidence type="ECO:0000313" key="7">
    <source>
        <dbReference type="Proteomes" id="UP001181046"/>
    </source>
</evidence>
<dbReference type="SUPFAM" id="SSF81340">
    <property type="entry name" value="Clc chloride channel"/>
    <property type="match status" value="1"/>
</dbReference>
<dbReference type="PRINTS" id="PR00762">
    <property type="entry name" value="CLCHANNEL"/>
</dbReference>
<reference evidence="6" key="1">
    <citation type="submission" date="2023-03" db="EMBL/GenBank/DDBJ databases">
        <authorList>
            <person name="Shen W."/>
            <person name="Cai J."/>
        </authorList>
    </citation>
    <scope>NUCLEOTIDE SEQUENCE</scope>
    <source>
        <strain evidence="6">P66-3</strain>
    </source>
</reference>
<feature type="transmembrane region" description="Helical" evidence="5">
    <location>
        <begin position="52"/>
        <end position="73"/>
    </location>
</feature>
<dbReference type="EMBL" id="JARQAJ010000002">
    <property type="protein sequence ID" value="MDT2759078.1"/>
    <property type="molecule type" value="Genomic_DNA"/>
</dbReference>
<feature type="transmembrane region" description="Helical" evidence="5">
    <location>
        <begin position="18"/>
        <end position="40"/>
    </location>
</feature>
<dbReference type="InterPro" id="IPR001807">
    <property type="entry name" value="ClC"/>
</dbReference>
<feature type="transmembrane region" description="Helical" evidence="5">
    <location>
        <begin position="94"/>
        <end position="112"/>
    </location>
</feature>
<comment type="caution">
    <text evidence="6">The sequence shown here is derived from an EMBL/GenBank/DDBJ whole genome shotgun (WGS) entry which is preliminary data.</text>
</comment>
<dbReference type="Proteomes" id="UP001181046">
    <property type="component" value="Unassembled WGS sequence"/>
</dbReference>
<dbReference type="Gene3D" id="1.10.3080.10">
    <property type="entry name" value="Clc chloride channel"/>
    <property type="match status" value="1"/>
</dbReference>
<proteinExistence type="predicted"/>